<evidence type="ECO:0000313" key="3">
    <source>
        <dbReference type="Proteomes" id="UP000214600"/>
    </source>
</evidence>
<gene>
    <name evidence="2" type="ORF">CFB84_18320</name>
</gene>
<name>A0A228IM99_9BURK</name>
<dbReference type="InterPro" id="IPR025272">
    <property type="entry name" value="SocA_Panacea"/>
</dbReference>
<sequence>MLELIFNEHKAAQVAGYLLARAADPMPSMKLMRLLYLAERRALQEYAEPIIGDAVLSTEQGPVLSRTYALLTGGDPKPVPGGWDEWISDLADHQVALNKSKAVNDWVFRCLSKADTTLLDAVWDHYGAMTVSQLVDDAQRSCPEWIDPHRNMVPIQHESLLAAIGYNQAQVEAIMERLRDQAELNQVFAVQAD</sequence>
<accession>A0A228IM99</accession>
<dbReference type="OrthoDB" id="9813053at2"/>
<comment type="caution">
    <text evidence="2">The sequence shown here is derived from an EMBL/GenBank/DDBJ whole genome shotgun (WGS) entry which is preliminary data.</text>
</comment>
<proteinExistence type="predicted"/>
<reference evidence="3" key="1">
    <citation type="submission" date="2017-06" db="EMBL/GenBank/DDBJ databases">
        <authorList>
            <person name="LiPuma J."/>
            <person name="Spilker T."/>
        </authorList>
    </citation>
    <scope>NUCLEOTIDE SEQUENCE [LARGE SCALE GENOMIC DNA]</scope>
    <source>
        <strain evidence="3">AU17325</strain>
    </source>
</reference>
<evidence type="ECO:0000313" key="2">
    <source>
        <dbReference type="EMBL" id="OXI43527.1"/>
    </source>
</evidence>
<dbReference type="Proteomes" id="UP000214600">
    <property type="component" value="Unassembled WGS sequence"/>
</dbReference>
<dbReference type="RefSeq" id="WP_089451527.1">
    <property type="nucleotide sequence ID" value="NZ_NKFA01000007.1"/>
</dbReference>
<organism evidence="2 3">
    <name type="scientific">Burkholderia aenigmatica</name>
    <dbReference type="NCBI Taxonomy" id="2015348"/>
    <lineage>
        <taxon>Bacteria</taxon>
        <taxon>Pseudomonadati</taxon>
        <taxon>Pseudomonadota</taxon>
        <taxon>Betaproteobacteria</taxon>
        <taxon>Burkholderiales</taxon>
        <taxon>Burkholderiaceae</taxon>
        <taxon>Burkholderia</taxon>
        <taxon>Burkholderia cepacia complex</taxon>
    </lineage>
</organism>
<protein>
    <recommendedName>
        <fullName evidence="1">Antitoxin SocA-like Panacea domain-containing protein</fullName>
    </recommendedName>
</protein>
<feature type="domain" description="Antitoxin SocA-like Panacea" evidence="1">
    <location>
        <begin position="31"/>
        <end position="145"/>
    </location>
</feature>
<dbReference type="EMBL" id="NKFA01000007">
    <property type="protein sequence ID" value="OXI43527.1"/>
    <property type="molecule type" value="Genomic_DNA"/>
</dbReference>
<reference evidence="2 3" key="2">
    <citation type="submission" date="2017-08" db="EMBL/GenBank/DDBJ databases">
        <title>WGS of novel Burkholderia cepaca complex species.</title>
        <authorList>
            <person name="Lipuma J."/>
            <person name="Spilker T."/>
        </authorList>
    </citation>
    <scope>NUCLEOTIDE SEQUENCE [LARGE SCALE GENOMIC DNA]</scope>
    <source>
        <strain evidence="2 3">AU17325</strain>
    </source>
</reference>
<evidence type="ECO:0000259" key="1">
    <source>
        <dbReference type="Pfam" id="PF13274"/>
    </source>
</evidence>
<dbReference type="AlphaFoldDB" id="A0A228IM99"/>
<dbReference type="Pfam" id="PF13274">
    <property type="entry name" value="SocA_Panacea"/>
    <property type="match status" value="1"/>
</dbReference>